<dbReference type="Proteomes" id="UP000183945">
    <property type="component" value="Unassembled WGS sequence"/>
</dbReference>
<evidence type="ECO:0000256" key="2">
    <source>
        <dbReference type="ARBA" id="ARBA00022748"/>
    </source>
</evidence>
<evidence type="ECO:0000256" key="3">
    <source>
        <dbReference type="ARBA" id="ARBA00023157"/>
    </source>
</evidence>
<reference evidence="7" key="1">
    <citation type="submission" date="2016-11" db="EMBL/GenBank/DDBJ databases">
        <authorList>
            <person name="Varghese N."/>
            <person name="Submissions S."/>
        </authorList>
    </citation>
    <scope>NUCLEOTIDE SEQUENCE [LARGE SCALE GENOMIC DNA]</scope>
    <source>
        <strain evidence="7">DSM 24579</strain>
    </source>
</reference>
<accession>A0A1M5L3K6</accession>
<dbReference type="InterPro" id="IPR000866">
    <property type="entry name" value="AhpC/TSA"/>
</dbReference>
<dbReference type="RefSeq" id="WP_072881411.1">
    <property type="nucleotide sequence ID" value="NZ_FQVT01000018.1"/>
</dbReference>
<dbReference type="InterPro" id="IPR036249">
    <property type="entry name" value="Thioredoxin-like_sf"/>
</dbReference>
<dbReference type="InterPro" id="IPR013766">
    <property type="entry name" value="Thioredoxin_domain"/>
</dbReference>
<keyword evidence="3" id="KW-1015">Disulfide bond</keyword>
<evidence type="ECO:0000256" key="4">
    <source>
        <dbReference type="ARBA" id="ARBA00023284"/>
    </source>
</evidence>
<keyword evidence="7" id="KW-1185">Reference proteome</keyword>
<dbReference type="PANTHER" id="PTHR42852">
    <property type="entry name" value="THIOL:DISULFIDE INTERCHANGE PROTEIN DSBE"/>
    <property type="match status" value="1"/>
</dbReference>
<keyword evidence="2" id="KW-0201">Cytochrome c-type biogenesis</keyword>
<dbReference type="GO" id="GO:0016491">
    <property type="term" value="F:oxidoreductase activity"/>
    <property type="evidence" value="ECO:0007669"/>
    <property type="project" value="InterPro"/>
</dbReference>
<gene>
    <name evidence="6" type="ORF">SAMN05444483_1184</name>
</gene>
<dbReference type="Gene3D" id="3.40.30.10">
    <property type="entry name" value="Glutaredoxin"/>
    <property type="match status" value="1"/>
</dbReference>
<proteinExistence type="predicted"/>
<dbReference type="Pfam" id="PF00578">
    <property type="entry name" value="AhpC-TSA"/>
    <property type="match status" value="1"/>
</dbReference>
<dbReference type="PROSITE" id="PS51352">
    <property type="entry name" value="THIOREDOXIN_2"/>
    <property type="match status" value="1"/>
</dbReference>
<dbReference type="AlphaFoldDB" id="A0A1M5L3K6"/>
<dbReference type="GO" id="GO:0030313">
    <property type="term" value="C:cell envelope"/>
    <property type="evidence" value="ECO:0007669"/>
    <property type="project" value="UniProtKB-SubCell"/>
</dbReference>
<keyword evidence="4" id="KW-0676">Redox-active center</keyword>
<dbReference type="EMBL" id="FQVT01000018">
    <property type="protein sequence ID" value="SHG59597.1"/>
    <property type="molecule type" value="Genomic_DNA"/>
</dbReference>
<feature type="domain" description="Thioredoxin" evidence="5">
    <location>
        <begin position="252"/>
        <end position="387"/>
    </location>
</feature>
<dbReference type="PANTHER" id="PTHR42852:SF6">
    <property type="entry name" value="THIOL:DISULFIDE INTERCHANGE PROTEIN DSBE"/>
    <property type="match status" value="1"/>
</dbReference>
<protein>
    <recommendedName>
        <fullName evidence="5">Thioredoxin domain-containing protein</fullName>
    </recommendedName>
</protein>
<dbReference type="InterPro" id="IPR050553">
    <property type="entry name" value="Thioredoxin_ResA/DsbE_sf"/>
</dbReference>
<organism evidence="6 7">
    <name type="scientific">Salegentibacter echinorum</name>
    <dbReference type="NCBI Taxonomy" id="1073325"/>
    <lineage>
        <taxon>Bacteria</taxon>
        <taxon>Pseudomonadati</taxon>
        <taxon>Bacteroidota</taxon>
        <taxon>Flavobacteriia</taxon>
        <taxon>Flavobacteriales</taxon>
        <taxon>Flavobacteriaceae</taxon>
        <taxon>Salegentibacter</taxon>
    </lineage>
</organism>
<dbReference type="OrthoDB" id="1069091at2"/>
<evidence type="ECO:0000313" key="6">
    <source>
        <dbReference type="EMBL" id="SHG59597.1"/>
    </source>
</evidence>
<sequence length="387" mass="44826">MRKIFTITLIIFSVFINSCKKENKEEQKENSEVEFVIQGTAKNGNGKKLGLYIPSLGMDKRLTSEIVDGKFEFKGTLPNPERAEVAFDEELEEFDGMYASYIVFLTNDTLKINATVNEKDGNFYFSDNSFEDGGVNSYYHQNIDEFWKAYDGLSFNPSDKVLMDSLKEYAFPTIRKNVIRVNEKLFNDKTNTIIGLNNLRNMFDNNFVFILEDMADEEKESITNYFNNIDTSYTSSPDYTVVSSHIKRMNDAKFGKKFMDFALPNIEGEEIRLSDVVSANEYTVLDFWWSGCGPCRTFNRESKAHYKKLKEHGIEIIAINVDDGMKKWQRATEKDEIDWINLYAGANSKIEADYNIVFFPTKMIFDKNKKRVNFDFHKATELLTLID</sequence>
<dbReference type="GO" id="GO:0017004">
    <property type="term" value="P:cytochrome complex assembly"/>
    <property type="evidence" value="ECO:0007669"/>
    <property type="project" value="UniProtKB-KW"/>
</dbReference>
<evidence type="ECO:0000313" key="7">
    <source>
        <dbReference type="Proteomes" id="UP000183945"/>
    </source>
</evidence>
<dbReference type="GO" id="GO:0016209">
    <property type="term" value="F:antioxidant activity"/>
    <property type="evidence" value="ECO:0007669"/>
    <property type="project" value="InterPro"/>
</dbReference>
<dbReference type="STRING" id="1073325.SAMN05444483_1184"/>
<comment type="subcellular location">
    <subcellularLocation>
        <location evidence="1">Cell envelope</location>
    </subcellularLocation>
</comment>
<name>A0A1M5L3K6_SALEC</name>
<dbReference type="CDD" id="cd02966">
    <property type="entry name" value="TlpA_like_family"/>
    <property type="match status" value="1"/>
</dbReference>
<evidence type="ECO:0000256" key="1">
    <source>
        <dbReference type="ARBA" id="ARBA00004196"/>
    </source>
</evidence>
<evidence type="ECO:0000259" key="5">
    <source>
        <dbReference type="PROSITE" id="PS51352"/>
    </source>
</evidence>
<dbReference type="InterPro" id="IPR025380">
    <property type="entry name" value="DUF4369"/>
</dbReference>
<dbReference type="SUPFAM" id="SSF52833">
    <property type="entry name" value="Thioredoxin-like"/>
    <property type="match status" value="1"/>
</dbReference>
<dbReference type="Pfam" id="PF14289">
    <property type="entry name" value="DUF4369"/>
    <property type="match status" value="1"/>
</dbReference>